<dbReference type="AlphaFoldDB" id="A0A074LJY4"/>
<dbReference type="Proteomes" id="UP000027931">
    <property type="component" value="Unassembled WGS sequence"/>
</dbReference>
<organism evidence="2 3">
    <name type="scientific">Tumebacillus flagellatus</name>
    <dbReference type="NCBI Taxonomy" id="1157490"/>
    <lineage>
        <taxon>Bacteria</taxon>
        <taxon>Bacillati</taxon>
        <taxon>Bacillota</taxon>
        <taxon>Bacilli</taxon>
        <taxon>Bacillales</taxon>
        <taxon>Alicyclobacillaceae</taxon>
        <taxon>Tumebacillus</taxon>
    </lineage>
</organism>
<dbReference type="STRING" id="1157490.EL26_21050"/>
<keyword evidence="3" id="KW-1185">Reference proteome</keyword>
<dbReference type="OrthoDB" id="48766at2"/>
<proteinExistence type="predicted"/>
<dbReference type="EMBL" id="JMIR01000038">
    <property type="protein sequence ID" value="KEO81424.1"/>
    <property type="molecule type" value="Genomic_DNA"/>
</dbReference>
<dbReference type="Pfam" id="PF07872">
    <property type="entry name" value="DUF1659"/>
    <property type="match status" value="1"/>
</dbReference>
<reference evidence="2 3" key="1">
    <citation type="journal article" date="2013" name="Int. J. Syst. Evol. Microbiol.">
        <title>Tumebacillus flagellatus sp. nov., an alpha-amylase/pullulanase-producing bacterium isolated from cassava wastewater.</title>
        <authorList>
            <person name="Wang Q."/>
            <person name="Xie N."/>
            <person name="Qin Y."/>
            <person name="Shen N."/>
            <person name="Zhu J."/>
            <person name="Mi H."/>
            <person name="Huang R."/>
        </authorList>
    </citation>
    <scope>NUCLEOTIDE SEQUENCE [LARGE SCALE GENOMIC DNA]</scope>
    <source>
        <strain evidence="2 3">GST4</strain>
    </source>
</reference>
<sequence length="73" mass="8131">MINTNEGFSSMSLHLQTGFDEKGAPLYKDKSYSRVLPSAAQDDVYAVGEALASLSSYQLHHIQLTNREDLTRI</sequence>
<protein>
    <recommendedName>
        <fullName evidence="1">DUF1659 domain-containing protein</fullName>
    </recommendedName>
</protein>
<dbReference type="InterPro" id="IPR012454">
    <property type="entry name" value="DUF1659"/>
</dbReference>
<name>A0A074LJY4_9BACL</name>
<feature type="domain" description="DUF1659" evidence="1">
    <location>
        <begin position="7"/>
        <end position="71"/>
    </location>
</feature>
<evidence type="ECO:0000313" key="2">
    <source>
        <dbReference type="EMBL" id="KEO81424.1"/>
    </source>
</evidence>
<evidence type="ECO:0000259" key="1">
    <source>
        <dbReference type="Pfam" id="PF07872"/>
    </source>
</evidence>
<dbReference type="RefSeq" id="WP_038093309.1">
    <property type="nucleotide sequence ID" value="NZ_JMIR01000038.1"/>
</dbReference>
<evidence type="ECO:0000313" key="3">
    <source>
        <dbReference type="Proteomes" id="UP000027931"/>
    </source>
</evidence>
<gene>
    <name evidence="2" type="ORF">EL26_21050</name>
</gene>
<comment type="caution">
    <text evidence="2">The sequence shown here is derived from an EMBL/GenBank/DDBJ whole genome shotgun (WGS) entry which is preliminary data.</text>
</comment>
<accession>A0A074LJY4</accession>